<proteinExistence type="predicted"/>
<accession>A0A699U426</accession>
<evidence type="ECO:0000256" key="1">
    <source>
        <dbReference type="SAM" id="MobiDB-lite"/>
    </source>
</evidence>
<sequence>MMRMPPHTSANANSVPMLVRSTTKSMLSTRAGTPTNTPVTMVLNEGVALRVFALFGGGRDGVEADVGKKHRRHALEHPADAVGGEGRPVGGLHVERTHGDNDEHNRQLQSYQQ</sequence>
<name>A0A699U426_TANCI</name>
<dbReference type="EMBL" id="BKCJ011290995">
    <property type="protein sequence ID" value="GFD16099.1"/>
    <property type="molecule type" value="Genomic_DNA"/>
</dbReference>
<feature type="compositionally biased region" description="Basic and acidic residues" evidence="1">
    <location>
        <begin position="93"/>
        <end position="106"/>
    </location>
</feature>
<dbReference type="AlphaFoldDB" id="A0A699U426"/>
<comment type="caution">
    <text evidence="2">The sequence shown here is derived from an EMBL/GenBank/DDBJ whole genome shotgun (WGS) entry which is preliminary data.</text>
</comment>
<feature type="non-terminal residue" evidence="2">
    <location>
        <position position="113"/>
    </location>
</feature>
<organism evidence="2">
    <name type="scientific">Tanacetum cinerariifolium</name>
    <name type="common">Dalmatian daisy</name>
    <name type="synonym">Chrysanthemum cinerariifolium</name>
    <dbReference type="NCBI Taxonomy" id="118510"/>
    <lineage>
        <taxon>Eukaryota</taxon>
        <taxon>Viridiplantae</taxon>
        <taxon>Streptophyta</taxon>
        <taxon>Embryophyta</taxon>
        <taxon>Tracheophyta</taxon>
        <taxon>Spermatophyta</taxon>
        <taxon>Magnoliopsida</taxon>
        <taxon>eudicotyledons</taxon>
        <taxon>Gunneridae</taxon>
        <taxon>Pentapetalae</taxon>
        <taxon>asterids</taxon>
        <taxon>campanulids</taxon>
        <taxon>Asterales</taxon>
        <taxon>Asteraceae</taxon>
        <taxon>Asteroideae</taxon>
        <taxon>Anthemideae</taxon>
        <taxon>Anthemidinae</taxon>
        <taxon>Tanacetum</taxon>
    </lineage>
</organism>
<protein>
    <submittedName>
        <fullName evidence="2">Uncharacterized protein</fullName>
    </submittedName>
</protein>
<feature type="region of interest" description="Disordered" evidence="1">
    <location>
        <begin position="69"/>
        <end position="113"/>
    </location>
</feature>
<evidence type="ECO:0000313" key="2">
    <source>
        <dbReference type="EMBL" id="GFD16099.1"/>
    </source>
</evidence>
<gene>
    <name evidence="2" type="ORF">Tci_888068</name>
</gene>
<reference evidence="2" key="1">
    <citation type="journal article" date="2019" name="Sci. Rep.">
        <title>Draft genome of Tanacetum cinerariifolium, the natural source of mosquito coil.</title>
        <authorList>
            <person name="Yamashiro T."/>
            <person name="Shiraishi A."/>
            <person name="Satake H."/>
            <person name="Nakayama K."/>
        </authorList>
    </citation>
    <scope>NUCLEOTIDE SEQUENCE</scope>
</reference>